<evidence type="ECO:0000259" key="6">
    <source>
        <dbReference type="PROSITE" id="PS50110"/>
    </source>
</evidence>
<accession>W7Z4G6</accession>
<keyword evidence="2 7" id="KW-0238">DNA-binding</keyword>
<dbReference type="OrthoDB" id="342399at2"/>
<feature type="modified residue" description="4-aspartylphosphate" evidence="4">
    <location>
        <position position="54"/>
    </location>
</feature>
<organism evidence="7 8">
    <name type="scientific">Paenibacillus pini JCM 16418</name>
    <dbReference type="NCBI Taxonomy" id="1236976"/>
    <lineage>
        <taxon>Bacteria</taxon>
        <taxon>Bacillati</taxon>
        <taxon>Bacillota</taxon>
        <taxon>Bacilli</taxon>
        <taxon>Bacillales</taxon>
        <taxon>Paenibacillaceae</taxon>
        <taxon>Paenibacillus</taxon>
    </lineage>
</organism>
<dbReference type="SMART" id="SM00342">
    <property type="entry name" value="HTH_ARAC"/>
    <property type="match status" value="1"/>
</dbReference>
<dbReference type="SUPFAM" id="SSF52172">
    <property type="entry name" value="CheY-like"/>
    <property type="match status" value="1"/>
</dbReference>
<dbReference type="InterPro" id="IPR009057">
    <property type="entry name" value="Homeodomain-like_sf"/>
</dbReference>
<dbReference type="Proteomes" id="UP000019364">
    <property type="component" value="Unassembled WGS sequence"/>
</dbReference>
<dbReference type="GO" id="GO:0003700">
    <property type="term" value="F:DNA-binding transcription factor activity"/>
    <property type="evidence" value="ECO:0007669"/>
    <property type="project" value="InterPro"/>
</dbReference>
<dbReference type="PROSITE" id="PS50110">
    <property type="entry name" value="RESPONSE_REGULATORY"/>
    <property type="match status" value="1"/>
</dbReference>
<feature type="domain" description="HTH araC/xylS-type" evidence="5">
    <location>
        <begin position="416"/>
        <end position="514"/>
    </location>
</feature>
<dbReference type="Gene3D" id="3.40.50.2300">
    <property type="match status" value="1"/>
</dbReference>
<dbReference type="InterPro" id="IPR001789">
    <property type="entry name" value="Sig_transdc_resp-reg_receiver"/>
</dbReference>
<dbReference type="PRINTS" id="PR00032">
    <property type="entry name" value="HTHARAC"/>
</dbReference>
<dbReference type="InterPro" id="IPR018062">
    <property type="entry name" value="HTH_AraC-typ_CS"/>
</dbReference>
<evidence type="ECO:0000313" key="8">
    <source>
        <dbReference type="Proteomes" id="UP000019364"/>
    </source>
</evidence>
<dbReference type="EMBL" id="BAVZ01000010">
    <property type="protein sequence ID" value="GAF09259.1"/>
    <property type="molecule type" value="Genomic_DNA"/>
</dbReference>
<evidence type="ECO:0000256" key="4">
    <source>
        <dbReference type="PROSITE-ProRule" id="PRU00169"/>
    </source>
</evidence>
<dbReference type="Pfam" id="PF00072">
    <property type="entry name" value="Response_reg"/>
    <property type="match status" value="1"/>
</dbReference>
<gene>
    <name evidence="7" type="ORF">JCM16418_3383</name>
</gene>
<proteinExistence type="predicted"/>
<keyword evidence="4" id="KW-0597">Phosphoprotein</keyword>
<protein>
    <submittedName>
        <fullName evidence="7">DNA-binding response regulator</fullName>
    </submittedName>
</protein>
<dbReference type="PANTHER" id="PTHR43280">
    <property type="entry name" value="ARAC-FAMILY TRANSCRIPTIONAL REGULATOR"/>
    <property type="match status" value="1"/>
</dbReference>
<comment type="caution">
    <text evidence="7">The sequence shown here is derived from an EMBL/GenBank/DDBJ whole genome shotgun (WGS) entry which is preliminary data.</text>
</comment>
<sequence>MKVLIVDDEVIIRTGLCTVINWEDSGFTVLEPAASAEEALLRIPVERPEIIFTDIRMTGKSGLDMVHEVKKDYPDTEMIIISGFDEFAYAQQAMREGVSDYLLKTSRPDEIIHAALRAKERLEQRKQTDEQGRARETVVSQSFLRSLLTSTARPDEQTLIELEERYPELRMSKGKHLLQIWIISIQEEYREGSCSVEHLNGVFGTFVQGLLPCEWLQWNDSLLLIVKMEIAPQGWEPVESAILKAEQMLSCQTFAACGRTITDMRDIHDALHTAIEASNYAWLLGHDRNVRYEEIAARKGIRMICTVEEEAALASLLRAGSRDRLREGVAAIVERVKQNQEATPGSFQAYLQSLLIAGHRWLERAATSIGYANSLSNGEEVDKRELATRPEETLYHHLEDVMNQYRLMVSGSSPVQRAVVYIQDHLDQSLSLAQVAKHVHMNPNYFSEIFKKETGQNYLEFVTQAKLRKAMSMLRETPAKISEVANHIGYEDMKYFNRLFKKFTGQTPSEYRGKC</sequence>
<dbReference type="Gene3D" id="1.10.10.60">
    <property type="entry name" value="Homeodomain-like"/>
    <property type="match status" value="2"/>
</dbReference>
<dbReference type="eggNOG" id="COG2207">
    <property type="taxonomic scope" value="Bacteria"/>
</dbReference>
<dbReference type="InterPro" id="IPR020449">
    <property type="entry name" value="Tscrpt_reg_AraC-type_HTH"/>
</dbReference>
<evidence type="ECO:0000256" key="3">
    <source>
        <dbReference type="ARBA" id="ARBA00023163"/>
    </source>
</evidence>
<dbReference type="AlphaFoldDB" id="W7Z4G6"/>
<dbReference type="PROSITE" id="PS00041">
    <property type="entry name" value="HTH_ARAC_FAMILY_1"/>
    <property type="match status" value="1"/>
</dbReference>
<dbReference type="GO" id="GO:0000160">
    <property type="term" value="P:phosphorelay signal transduction system"/>
    <property type="evidence" value="ECO:0007669"/>
    <property type="project" value="InterPro"/>
</dbReference>
<keyword evidence="3" id="KW-0804">Transcription</keyword>
<dbReference type="STRING" id="1236976.JCM16418_3383"/>
<evidence type="ECO:0000259" key="5">
    <source>
        <dbReference type="PROSITE" id="PS01124"/>
    </source>
</evidence>
<dbReference type="PANTHER" id="PTHR43280:SF28">
    <property type="entry name" value="HTH-TYPE TRANSCRIPTIONAL ACTIVATOR RHAS"/>
    <property type="match status" value="1"/>
</dbReference>
<dbReference type="PROSITE" id="PS01124">
    <property type="entry name" value="HTH_ARAC_FAMILY_2"/>
    <property type="match status" value="1"/>
</dbReference>
<keyword evidence="1" id="KW-0805">Transcription regulation</keyword>
<dbReference type="InterPro" id="IPR018060">
    <property type="entry name" value="HTH_AraC"/>
</dbReference>
<keyword evidence="8" id="KW-1185">Reference proteome</keyword>
<dbReference type="eggNOG" id="COG4753">
    <property type="taxonomic scope" value="Bacteria"/>
</dbReference>
<evidence type="ECO:0000256" key="2">
    <source>
        <dbReference type="ARBA" id="ARBA00023125"/>
    </source>
</evidence>
<dbReference type="SMART" id="SM00448">
    <property type="entry name" value="REC"/>
    <property type="match status" value="1"/>
</dbReference>
<reference evidence="7 8" key="1">
    <citation type="journal article" date="2014" name="Genome Announc.">
        <title>Draft Genome Sequence of Paenibacillus pini JCM 16418T, Isolated from the Rhizosphere of Pine Tree.</title>
        <authorList>
            <person name="Yuki M."/>
            <person name="Oshima K."/>
            <person name="Suda W."/>
            <person name="Oshida Y."/>
            <person name="Kitamura K."/>
            <person name="Iida Y."/>
            <person name="Hattori M."/>
            <person name="Ohkuma M."/>
        </authorList>
    </citation>
    <scope>NUCLEOTIDE SEQUENCE [LARGE SCALE GENOMIC DNA]</scope>
    <source>
        <strain evidence="7 8">JCM 16418</strain>
    </source>
</reference>
<dbReference type="GO" id="GO:0043565">
    <property type="term" value="F:sequence-specific DNA binding"/>
    <property type="evidence" value="ECO:0007669"/>
    <property type="project" value="InterPro"/>
</dbReference>
<dbReference type="CDD" id="cd17536">
    <property type="entry name" value="REC_YesN-like"/>
    <property type="match status" value="1"/>
</dbReference>
<dbReference type="InterPro" id="IPR011006">
    <property type="entry name" value="CheY-like_superfamily"/>
</dbReference>
<dbReference type="RefSeq" id="WP_036650510.1">
    <property type="nucleotide sequence ID" value="NZ_BAVZ01000010.1"/>
</dbReference>
<dbReference type="Pfam" id="PF12833">
    <property type="entry name" value="HTH_18"/>
    <property type="match status" value="1"/>
</dbReference>
<evidence type="ECO:0000313" key="7">
    <source>
        <dbReference type="EMBL" id="GAF09259.1"/>
    </source>
</evidence>
<dbReference type="SUPFAM" id="SSF46689">
    <property type="entry name" value="Homeodomain-like"/>
    <property type="match status" value="2"/>
</dbReference>
<feature type="domain" description="Response regulatory" evidence="6">
    <location>
        <begin position="2"/>
        <end position="119"/>
    </location>
</feature>
<evidence type="ECO:0000256" key="1">
    <source>
        <dbReference type="ARBA" id="ARBA00023015"/>
    </source>
</evidence>
<name>W7Z4G6_9BACL</name>